<feature type="region of interest" description="Disordered" evidence="13">
    <location>
        <begin position="1"/>
        <end position="67"/>
    </location>
</feature>
<dbReference type="Pfam" id="PF12632">
    <property type="entry name" value="Vezatin"/>
    <property type="match status" value="1"/>
</dbReference>
<feature type="region of interest" description="Disordered" evidence="13">
    <location>
        <begin position="496"/>
        <end position="551"/>
    </location>
</feature>
<keyword evidence="8" id="KW-0965">Cell junction</keyword>
<keyword evidence="10" id="KW-0175">Coiled coil</keyword>
<dbReference type="InterPro" id="IPR026858">
    <property type="entry name" value="Vezatin"/>
</dbReference>
<evidence type="ECO:0000256" key="6">
    <source>
        <dbReference type="ARBA" id="ARBA00022475"/>
    </source>
</evidence>
<evidence type="ECO:0000313" key="16">
    <source>
        <dbReference type="Proteomes" id="UP001590951"/>
    </source>
</evidence>
<keyword evidence="6" id="KW-1003">Cell membrane</keyword>
<keyword evidence="16" id="KW-1185">Reference proteome</keyword>
<dbReference type="Proteomes" id="UP001590951">
    <property type="component" value="Unassembled WGS sequence"/>
</dbReference>
<reference evidence="15 16" key="1">
    <citation type="submission" date="2024-09" db="EMBL/GenBank/DDBJ databases">
        <title>Rethinking Asexuality: The Enigmatic Case of Functional Sexual Genes in Lepraria (Stereocaulaceae).</title>
        <authorList>
            <person name="Doellman M."/>
            <person name="Sun Y."/>
            <person name="Barcenas-Pena A."/>
            <person name="Lumbsch H.T."/>
            <person name="Grewe F."/>
        </authorList>
    </citation>
    <scope>NUCLEOTIDE SEQUENCE [LARGE SCALE GENOMIC DNA]</scope>
    <source>
        <strain evidence="15 16">Grewe 0041</strain>
    </source>
</reference>
<dbReference type="InterPro" id="IPR026859">
    <property type="entry name" value="Myosin-bd"/>
</dbReference>
<evidence type="ECO:0000256" key="9">
    <source>
        <dbReference type="ARBA" id="ARBA00022989"/>
    </source>
</evidence>
<dbReference type="PANTHER" id="PTHR15989:SF5">
    <property type="entry name" value="VEZATIN"/>
    <property type="match status" value="1"/>
</dbReference>
<comment type="caution">
    <text evidence="15">The sequence shown here is derived from an EMBL/GenBank/DDBJ whole genome shotgun (WGS) entry which is preliminary data.</text>
</comment>
<evidence type="ECO:0000256" key="10">
    <source>
        <dbReference type="ARBA" id="ARBA00023054"/>
    </source>
</evidence>
<name>A0ABR4B0A0_9LECA</name>
<organism evidence="15 16">
    <name type="scientific">Lepraria finkii</name>
    <dbReference type="NCBI Taxonomy" id="1340010"/>
    <lineage>
        <taxon>Eukaryota</taxon>
        <taxon>Fungi</taxon>
        <taxon>Dikarya</taxon>
        <taxon>Ascomycota</taxon>
        <taxon>Pezizomycotina</taxon>
        <taxon>Lecanoromycetes</taxon>
        <taxon>OSLEUM clade</taxon>
        <taxon>Lecanoromycetidae</taxon>
        <taxon>Lecanorales</taxon>
        <taxon>Lecanorineae</taxon>
        <taxon>Stereocaulaceae</taxon>
        <taxon>Lepraria</taxon>
    </lineage>
</organism>
<keyword evidence="11" id="KW-0472">Membrane</keyword>
<feature type="compositionally biased region" description="Low complexity" evidence="13">
    <location>
        <begin position="539"/>
        <end position="548"/>
    </location>
</feature>
<accession>A0ABR4B0A0</accession>
<evidence type="ECO:0000256" key="13">
    <source>
        <dbReference type="SAM" id="MobiDB-lite"/>
    </source>
</evidence>
<dbReference type="EMBL" id="JBHFEH010000036">
    <property type="protein sequence ID" value="KAL2051320.1"/>
    <property type="molecule type" value="Genomic_DNA"/>
</dbReference>
<protein>
    <recommendedName>
        <fullName evidence="5">Vezatin</fullName>
    </recommendedName>
</protein>
<keyword evidence="9" id="KW-1133">Transmembrane helix</keyword>
<evidence type="ECO:0000259" key="14">
    <source>
        <dbReference type="Pfam" id="PF12632"/>
    </source>
</evidence>
<evidence type="ECO:0000256" key="1">
    <source>
        <dbReference type="ARBA" id="ARBA00004123"/>
    </source>
</evidence>
<evidence type="ECO:0000313" key="15">
    <source>
        <dbReference type="EMBL" id="KAL2051320.1"/>
    </source>
</evidence>
<keyword evidence="12" id="KW-0539">Nucleus</keyword>
<evidence type="ECO:0000256" key="8">
    <source>
        <dbReference type="ARBA" id="ARBA00022949"/>
    </source>
</evidence>
<proteinExistence type="inferred from homology"/>
<evidence type="ECO:0000256" key="3">
    <source>
        <dbReference type="ARBA" id="ARBA00004651"/>
    </source>
</evidence>
<evidence type="ECO:0000256" key="5">
    <source>
        <dbReference type="ARBA" id="ARBA00018125"/>
    </source>
</evidence>
<evidence type="ECO:0000256" key="11">
    <source>
        <dbReference type="ARBA" id="ARBA00023136"/>
    </source>
</evidence>
<feature type="compositionally biased region" description="Polar residues" evidence="13">
    <location>
        <begin position="498"/>
        <end position="516"/>
    </location>
</feature>
<evidence type="ECO:0000256" key="2">
    <source>
        <dbReference type="ARBA" id="ARBA00004536"/>
    </source>
</evidence>
<feature type="compositionally biased region" description="Polar residues" evidence="13">
    <location>
        <begin position="28"/>
        <end position="52"/>
    </location>
</feature>
<dbReference type="PANTHER" id="PTHR15989">
    <property type="entry name" value="VEZATIN"/>
    <property type="match status" value="1"/>
</dbReference>
<comment type="similarity">
    <text evidence="4">Belongs to the vezatin family.</text>
</comment>
<sequence>MESVVFEDSPVAQYLEGQGEAGDEWAPTKTTANPPSPQTTSYAPRGLSSQFRSSRKKPPRLLNLENPPLKGTVARIHHTCSSALHSRLGWTENAHFIEQFRYTIVASQLLNEHSNSKTYKRQSFPPPARDGSSQWDKEQSFVPSWDGLALTGVTAFALAWSIRWFHSRGIARYNTPHKVAFVSTCSVFTIILYYCFRRHWLHYLRVRAVESASSLTVSARDFDAAASAGITLIQEVELVSRGYNIGNPLPPITRLEETYQIKRCSRLRRTIQRALISMFSPYYEAYEDLKPLAINLDLEKYYDIYEISVTDMEDAELVANVNASDIEDADTLQDLKVGLQKLHIIRKLFLCTLLALDADGSKSDFQRWSIATEKMNRVSSLTSKMVFNIDEVLGDEEEFKTLLSPKMPLTPGRERVRSQMRQLGNLSKGIRGLQAKMRLLREESDKALGQSDEVTESGTNLLAQYDSIGADLRGFIQEWEEGRAALAMNLDKRDHMRSLSSPSNTLPASPTLSGTTAVGGGSPQDALQTRNGIPKLPRSRSSTTTSSSGEEIFEAVALPRQRSTLTREERIAKMKEDRMRQAVVKEKTNANTHMLKELETVIKLRPRGRTTGRITNM</sequence>
<evidence type="ECO:0000256" key="12">
    <source>
        <dbReference type="ARBA" id="ARBA00023242"/>
    </source>
</evidence>
<comment type="subcellular location">
    <subcellularLocation>
        <location evidence="2">Cell junction</location>
        <location evidence="2">Adherens junction</location>
    </subcellularLocation>
    <subcellularLocation>
        <location evidence="3">Cell membrane</location>
        <topology evidence="3">Multi-pass membrane protein</topology>
    </subcellularLocation>
    <subcellularLocation>
        <location evidence="1">Nucleus</location>
    </subcellularLocation>
</comment>
<keyword evidence="7" id="KW-0812">Transmembrane</keyword>
<evidence type="ECO:0000256" key="7">
    <source>
        <dbReference type="ARBA" id="ARBA00022692"/>
    </source>
</evidence>
<evidence type="ECO:0000256" key="4">
    <source>
        <dbReference type="ARBA" id="ARBA00007245"/>
    </source>
</evidence>
<gene>
    <name evidence="15" type="ORF">ABVK25_008372</name>
</gene>
<feature type="domain" description="Myosin-binding" evidence="14">
    <location>
        <begin position="156"/>
        <end position="436"/>
    </location>
</feature>
<feature type="region of interest" description="Disordered" evidence="13">
    <location>
        <begin position="116"/>
        <end position="135"/>
    </location>
</feature>